<organism evidence="1 2">
    <name type="scientific">Gibbsiella dentisursi</name>
    <dbReference type="NCBI Taxonomy" id="796890"/>
    <lineage>
        <taxon>Bacteria</taxon>
        <taxon>Pseudomonadati</taxon>
        <taxon>Pseudomonadota</taxon>
        <taxon>Gammaproteobacteria</taxon>
        <taxon>Enterobacterales</taxon>
        <taxon>Yersiniaceae</taxon>
        <taxon>Gibbsiella</taxon>
    </lineage>
</organism>
<reference evidence="2" key="1">
    <citation type="journal article" date="2019" name="Int. J. Syst. Evol. Microbiol.">
        <title>The Global Catalogue of Microorganisms (GCM) 10K type strain sequencing project: providing services to taxonomists for standard genome sequencing and annotation.</title>
        <authorList>
            <consortium name="The Broad Institute Genomics Platform"/>
            <consortium name="The Broad Institute Genome Sequencing Center for Infectious Disease"/>
            <person name="Wu L."/>
            <person name="Ma J."/>
        </authorList>
    </citation>
    <scope>NUCLEOTIDE SEQUENCE [LARGE SCALE GENOMIC DNA]</scope>
    <source>
        <strain evidence="2">JCM 17201</strain>
    </source>
</reference>
<accession>A0ABP7M5Z0</accession>
<sequence>MHFQLAFEQFEQREGVSSTPGETSDDFVVVKAAHFFHVAFHHGVTQSGLAITTDNYLAVTAYAYNCCHEQTLV</sequence>
<name>A0ABP7M5Z0_9GAMM</name>
<evidence type="ECO:0000313" key="2">
    <source>
        <dbReference type="Proteomes" id="UP001499994"/>
    </source>
</evidence>
<protein>
    <submittedName>
        <fullName evidence="1">Uncharacterized protein</fullName>
    </submittedName>
</protein>
<comment type="caution">
    <text evidence="1">The sequence shown here is derived from an EMBL/GenBank/DDBJ whole genome shotgun (WGS) entry which is preliminary data.</text>
</comment>
<dbReference type="EMBL" id="BAABDG010000012">
    <property type="protein sequence ID" value="GAA3915462.1"/>
    <property type="molecule type" value="Genomic_DNA"/>
</dbReference>
<gene>
    <name evidence="1" type="ORF">GCM10022405_45630</name>
</gene>
<proteinExistence type="predicted"/>
<dbReference type="Proteomes" id="UP001499994">
    <property type="component" value="Unassembled WGS sequence"/>
</dbReference>
<keyword evidence="2" id="KW-1185">Reference proteome</keyword>
<evidence type="ECO:0000313" key="1">
    <source>
        <dbReference type="EMBL" id="GAA3915462.1"/>
    </source>
</evidence>